<dbReference type="OrthoDB" id="2271813at2759"/>
<name>A0A162YE38_MUCCL</name>
<comment type="caution">
    <text evidence="2">The sequence shown here is derived from an EMBL/GenBank/DDBJ whole genome shotgun (WGS) entry which is preliminary data.</text>
</comment>
<evidence type="ECO:0000313" key="2">
    <source>
        <dbReference type="EMBL" id="OAC98326.1"/>
    </source>
</evidence>
<organism evidence="2 3">
    <name type="scientific">Mucor lusitanicus CBS 277.49</name>
    <dbReference type="NCBI Taxonomy" id="747725"/>
    <lineage>
        <taxon>Eukaryota</taxon>
        <taxon>Fungi</taxon>
        <taxon>Fungi incertae sedis</taxon>
        <taxon>Mucoromycota</taxon>
        <taxon>Mucoromycotina</taxon>
        <taxon>Mucoromycetes</taxon>
        <taxon>Mucorales</taxon>
        <taxon>Mucorineae</taxon>
        <taxon>Mucoraceae</taxon>
        <taxon>Mucor</taxon>
    </lineage>
</organism>
<feature type="chain" id="PRO_5007841178" evidence="1">
    <location>
        <begin position="21"/>
        <end position="246"/>
    </location>
</feature>
<accession>A0A162YE38</accession>
<feature type="signal peptide" evidence="1">
    <location>
        <begin position="1"/>
        <end position="20"/>
    </location>
</feature>
<sequence>MKAKNIVLTSSLIAASVVVAQIELVEDQLWNDESSTWEDIYPPETADSLEKGPVYETVTVTTTWVPPDINQWAYPADYFAATTTEYDTEEEAEMALERNGGKKRRFRRKKKHFKKKHHRKMMKPQVYLDQQSSALDNASIIHADDMSLQEGDIVIEKWEDQFGNVVAVSAYSYKSESSSDEELATTWTELALPSTSVLEAIETPFPKVLLNDQADMEVASSTGSSIRYTMYWTVWSIAAACYAILL</sequence>
<gene>
    <name evidence="2" type="ORF">MUCCIDRAFT_157370</name>
</gene>
<keyword evidence="1" id="KW-0732">Signal</keyword>
<proteinExistence type="predicted"/>
<dbReference type="Proteomes" id="UP000077051">
    <property type="component" value="Unassembled WGS sequence"/>
</dbReference>
<evidence type="ECO:0000313" key="3">
    <source>
        <dbReference type="Proteomes" id="UP000077051"/>
    </source>
</evidence>
<reference evidence="2 3" key="1">
    <citation type="submission" date="2015-06" db="EMBL/GenBank/DDBJ databases">
        <title>Expansion of signal transduction pathways in fungi by whole-genome duplication.</title>
        <authorList>
            <consortium name="DOE Joint Genome Institute"/>
            <person name="Corrochano L.M."/>
            <person name="Kuo A."/>
            <person name="Marcet-Houben M."/>
            <person name="Polaino S."/>
            <person name="Salamov A."/>
            <person name="Villalobos J.M."/>
            <person name="Alvarez M.I."/>
            <person name="Avalos J."/>
            <person name="Benito E.P."/>
            <person name="Benoit I."/>
            <person name="Burger G."/>
            <person name="Camino L.P."/>
            <person name="Canovas D."/>
            <person name="Cerda-Olmedo E."/>
            <person name="Cheng J.-F."/>
            <person name="Dominguez A."/>
            <person name="Elias M."/>
            <person name="Eslava A.P."/>
            <person name="Glaser F."/>
            <person name="Grimwood J."/>
            <person name="Gutierrez G."/>
            <person name="Heitman J."/>
            <person name="Henrissat B."/>
            <person name="Iturriaga E.A."/>
            <person name="Lang B.F."/>
            <person name="Lavin J.L."/>
            <person name="Lee S."/>
            <person name="Li W."/>
            <person name="Lindquist E."/>
            <person name="Lopez-Garcia S."/>
            <person name="Luque E.M."/>
            <person name="Marcos A.T."/>
            <person name="Martin J."/>
            <person name="Mccluskey K."/>
            <person name="Medina H.R."/>
            <person name="Miralles-Duran A."/>
            <person name="Miyazaki A."/>
            <person name="Munoz-Torres E."/>
            <person name="Oguiza J.A."/>
            <person name="Ohm R."/>
            <person name="Olmedo M."/>
            <person name="Orejas M."/>
            <person name="Ortiz-Castellanos L."/>
            <person name="Pisabarro A.G."/>
            <person name="Rodriguez-Romero J."/>
            <person name="Ruiz-Herrera J."/>
            <person name="Ruiz-Vazquez R."/>
            <person name="Sanz C."/>
            <person name="Schackwitz W."/>
            <person name="Schmutz J."/>
            <person name="Shahriari M."/>
            <person name="Shelest E."/>
            <person name="Silva-Franco F."/>
            <person name="Soanes D."/>
            <person name="Syed K."/>
            <person name="Tagua V.G."/>
            <person name="Talbot N.J."/>
            <person name="Thon M."/>
            <person name="De Vries R.P."/>
            <person name="Wiebenga A."/>
            <person name="Yadav J.S."/>
            <person name="Braun E.L."/>
            <person name="Baker S."/>
            <person name="Garre V."/>
            <person name="Horwitz B."/>
            <person name="Torres-Martinez S."/>
            <person name="Idnurm A."/>
            <person name="Herrera-Estrella A."/>
            <person name="Gabaldon T."/>
            <person name="Grigoriev I.V."/>
        </authorList>
    </citation>
    <scope>NUCLEOTIDE SEQUENCE [LARGE SCALE GENOMIC DNA]</scope>
    <source>
        <strain evidence="2 3">CBS 277.49</strain>
    </source>
</reference>
<keyword evidence="3" id="KW-1185">Reference proteome</keyword>
<evidence type="ECO:0000256" key="1">
    <source>
        <dbReference type="SAM" id="SignalP"/>
    </source>
</evidence>
<dbReference type="AlphaFoldDB" id="A0A162YE38"/>
<protein>
    <submittedName>
        <fullName evidence="2">Uncharacterized protein</fullName>
    </submittedName>
</protein>
<dbReference type="EMBL" id="AMYB01000010">
    <property type="protein sequence ID" value="OAC98326.1"/>
    <property type="molecule type" value="Genomic_DNA"/>
</dbReference>
<dbReference type="VEuPathDB" id="FungiDB:MUCCIDRAFT_157370"/>